<keyword evidence="7" id="KW-1185">Reference proteome</keyword>
<feature type="compositionally biased region" description="Basic residues" evidence="4">
    <location>
        <begin position="456"/>
        <end position="468"/>
    </location>
</feature>
<keyword evidence="6" id="KW-0808">Transferase</keyword>
<feature type="compositionally biased region" description="Low complexity" evidence="4">
    <location>
        <begin position="638"/>
        <end position="653"/>
    </location>
</feature>
<dbReference type="SMART" id="SM00220">
    <property type="entry name" value="S_TKc"/>
    <property type="match status" value="1"/>
</dbReference>
<reference evidence="6 7" key="1">
    <citation type="submission" date="2024-03" db="EMBL/GenBank/DDBJ databases">
        <title>Aureococcus anophagefferens CCMP1851 and Kratosvirus quantuckense: Draft genome of a second virus-susceptible host strain in the model system.</title>
        <authorList>
            <person name="Chase E."/>
            <person name="Truchon A.R."/>
            <person name="Schepens W."/>
            <person name="Wilhelm S.W."/>
        </authorList>
    </citation>
    <scope>NUCLEOTIDE SEQUENCE [LARGE SCALE GENOMIC DNA]</scope>
    <source>
        <strain evidence="6 7">CCMP1851</strain>
    </source>
</reference>
<evidence type="ECO:0000313" key="7">
    <source>
        <dbReference type="Proteomes" id="UP001363151"/>
    </source>
</evidence>
<dbReference type="GO" id="GO:0016301">
    <property type="term" value="F:kinase activity"/>
    <property type="evidence" value="ECO:0007669"/>
    <property type="project" value="UniProtKB-KW"/>
</dbReference>
<dbReference type="InterPro" id="IPR011009">
    <property type="entry name" value="Kinase-like_dom_sf"/>
</dbReference>
<dbReference type="Proteomes" id="UP001363151">
    <property type="component" value="Unassembled WGS sequence"/>
</dbReference>
<dbReference type="InterPro" id="IPR008271">
    <property type="entry name" value="Ser/Thr_kinase_AS"/>
</dbReference>
<accession>A0ABR1G586</accession>
<gene>
    <name evidence="6" type="primary">CDKL5</name>
    <name evidence="6" type="ORF">SO694_00080147</name>
</gene>
<dbReference type="PROSITE" id="PS50011">
    <property type="entry name" value="PROTEIN_KINASE_DOM"/>
    <property type="match status" value="1"/>
</dbReference>
<evidence type="ECO:0000256" key="2">
    <source>
        <dbReference type="ARBA" id="ARBA00022840"/>
    </source>
</evidence>
<feature type="compositionally biased region" description="Basic and acidic residues" evidence="4">
    <location>
        <begin position="598"/>
        <end position="636"/>
    </location>
</feature>
<dbReference type="Gene3D" id="1.10.510.10">
    <property type="entry name" value="Transferase(Phosphotransferase) domain 1"/>
    <property type="match status" value="1"/>
</dbReference>
<feature type="compositionally biased region" description="Low complexity" evidence="4">
    <location>
        <begin position="553"/>
        <end position="564"/>
    </location>
</feature>
<comment type="caution">
    <text evidence="6">The sequence shown here is derived from an EMBL/GenBank/DDBJ whole genome shotgun (WGS) entry which is preliminary data.</text>
</comment>
<evidence type="ECO:0000256" key="1">
    <source>
        <dbReference type="ARBA" id="ARBA00022741"/>
    </source>
</evidence>
<evidence type="ECO:0000256" key="3">
    <source>
        <dbReference type="PROSITE-ProRule" id="PRU10141"/>
    </source>
</evidence>
<feature type="compositionally biased region" description="Basic residues" evidence="4">
    <location>
        <begin position="542"/>
        <end position="552"/>
    </location>
</feature>
<feature type="region of interest" description="Disordered" evidence="4">
    <location>
        <begin position="300"/>
        <end position="715"/>
    </location>
</feature>
<feature type="compositionally biased region" description="Basic and acidic residues" evidence="4">
    <location>
        <begin position="423"/>
        <end position="442"/>
    </location>
</feature>
<feature type="compositionally biased region" description="Basic and acidic residues" evidence="4">
    <location>
        <begin position="469"/>
        <end position="480"/>
    </location>
</feature>
<feature type="compositionally biased region" description="Low complexity" evidence="4">
    <location>
        <begin position="390"/>
        <end position="402"/>
    </location>
</feature>
<feature type="compositionally biased region" description="Gly residues" evidence="4">
    <location>
        <begin position="584"/>
        <end position="594"/>
    </location>
</feature>
<evidence type="ECO:0000256" key="4">
    <source>
        <dbReference type="SAM" id="MobiDB-lite"/>
    </source>
</evidence>
<dbReference type="PANTHER" id="PTHR24055">
    <property type="entry name" value="MITOGEN-ACTIVATED PROTEIN KINASE"/>
    <property type="match status" value="1"/>
</dbReference>
<keyword evidence="1 3" id="KW-0547">Nucleotide-binding</keyword>
<dbReference type="InterPro" id="IPR000719">
    <property type="entry name" value="Prot_kinase_dom"/>
</dbReference>
<organism evidence="6 7">
    <name type="scientific">Aureococcus anophagefferens</name>
    <name type="common">Harmful bloom alga</name>
    <dbReference type="NCBI Taxonomy" id="44056"/>
    <lineage>
        <taxon>Eukaryota</taxon>
        <taxon>Sar</taxon>
        <taxon>Stramenopiles</taxon>
        <taxon>Ochrophyta</taxon>
        <taxon>Pelagophyceae</taxon>
        <taxon>Pelagomonadales</taxon>
        <taxon>Pelagomonadaceae</taxon>
        <taxon>Aureococcus</taxon>
    </lineage>
</organism>
<dbReference type="EMBL" id="JBBJCI010000120">
    <property type="protein sequence ID" value="KAK7248152.1"/>
    <property type="molecule type" value="Genomic_DNA"/>
</dbReference>
<feature type="compositionally biased region" description="Low complexity" evidence="4">
    <location>
        <begin position="487"/>
        <end position="496"/>
    </location>
</feature>
<dbReference type="PROSITE" id="PS00108">
    <property type="entry name" value="PROTEIN_KINASE_ST"/>
    <property type="match status" value="1"/>
</dbReference>
<evidence type="ECO:0000259" key="5">
    <source>
        <dbReference type="PROSITE" id="PS50011"/>
    </source>
</evidence>
<sequence length="737" mass="80324">MNKYEVLGVVGEGAYGIVLKCRNKENGETVAIKKFKESEDDEENVRKTTLREVKILRMLRHPNIVSLKEAFRRKGKLYLVFEFVAKNLLEVLETNPNGVGPDSMQRYMLQLCQAIDCCHSQNVIHRDIKPENLLINTREKQLKLCDFGFARTFAANAGDLSDYVATRWYRAPELLLGSTTYETSVDIFAMGCIMGELADGQPLFPGESEIDQLYIIQRMLGPLTPEQDELFLRNPRFVGLKFPDMSRPETLQKKYVGKLSKRSLNFLKSLLQMEPGDRFNSRECLDHPYFEDIRLEYAASSGGGSRAPSATKSSRVGSAASGGGGTELYTPADWQIPVIHSRQGARPRSPPSGAGEPPGPMPDAYAQPNPPSLLPPDRLGRFNKHSRHMLPASSAATPPLATDFVAGGRAEEKDDGFGGGTDDAQHGRGRGRDFGHGEEKQDGGLSKWGAPEVRRPQKQKRRDKAGRHMARERTPRHDENAGSANGAAPPKRAAPPSRGSLAAAGLGDKRTGAGPPPGRGGGDDDGGGAATATAAAGVWARSPRRGVPRGRPLRPGGLNLPRNGKAGQPLAAPPIGGRRKKGPGRGAPDGGGAAAAGPDEKQDAGWRRAGRQRERDLQRERERRREKEIRELREFSSKLPLKLQQKLQNSDDGFYGDGAGAFHREQHSSHGQGPPGVGGGGTGGFRNELRSSHGFRHGTPGSEHERDWVESQGNARGERILLEQVQRPMDSDFSAFR</sequence>
<dbReference type="InterPro" id="IPR017441">
    <property type="entry name" value="Protein_kinase_ATP_BS"/>
</dbReference>
<feature type="compositionally biased region" description="Gly residues" evidence="4">
    <location>
        <begin position="673"/>
        <end position="684"/>
    </location>
</feature>
<dbReference type="InterPro" id="IPR050117">
    <property type="entry name" value="MAPK"/>
</dbReference>
<keyword evidence="2 3" id="KW-0067">ATP-binding</keyword>
<evidence type="ECO:0000313" key="6">
    <source>
        <dbReference type="EMBL" id="KAK7248152.1"/>
    </source>
</evidence>
<name>A0ABR1G586_AURAN</name>
<dbReference type="Pfam" id="PF00069">
    <property type="entry name" value="Pkinase"/>
    <property type="match status" value="1"/>
</dbReference>
<dbReference type="CDD" id="cd07833">
    <property type="entry name" value="STKc_CDKL"/>
    <property type="match status" value="1"/>
</dbReference>
<feature type="binding site" evidence="3">
    <location>
        <position position="34"/>
    </location>
    <ligand>
        <name>ATP</name>
        <dbReference type="ChEBI" id="CHEBI:30616"/>
    </ligand>
</feature>
<dbReference type="Gene3D" id="3.30.200.20">
    <property type="entry name" value="Phosphorylase Kinase, domain 1"/>
    <property type="match status" value="1"/>
</dbReference>
<feature type="domain" description="Protein kinase" evidence="5">
    <location>
        <begin position="4"/>
        <end position="290"/>
    </location>
</feature>
<dbReference type="SUPFAM" id="SSF56112">
    <property type="entry name" value="Protein kinase-like (PK-like)"/>
    <property type="match status" value="1"/>
</dbReference>
<keyword evidence="6" id="KW-0418">Kinase</keyword>
<protein>
    <submittedName>
        <fullName evidence="6">Cyclin-dependent protein serine/threonine kinase</fullName>
    </submittedName>
</protein>
<proteinExistence type="predicted"/>
<dbReference type="PROSITE" id="PS00107">
    <property type="entry name" value="PROTEIN_KINASE_ATP"/>
    <property type="match status" value="1"/>
</dbReference>